<dbReference type="AlphaFoldDB" id="A0A4R6T8J6"/>
<reference evidence="1 2" key="1">
    <citation type="submission" date="2019-03" db="EMBL/GenBank/DDBJ databases">
        <title>Genomic Encyclopedia of Type Strains, Phase III (KMG-III): the genomes of soil and plant-associated and newly described type strains.</title>
        <authorList>
            <person name="Whitman W."/>
        </authorList>
    </citation>
    <scope>NUCLEOTIDE SEQUENCE [LARGE SCALE GENOMIC DNA]</scope>
    <source>
        <strain evidence="1 2">CECT 8446</strain>
    </source>
</reference>
<evidence type="ECO:0000313" key="2">
    <source>
        <dbReference type="Proteomes" id="UP000294535"/>
    </source>
</evidence>
<protein>
    <submittedName>
        <fullName evidence="1">Uncharacterized protein</fullName>
    </submittedName>
</protein>
<dbReference type="OrthoDB" id="5329963at2"/>
<organism evidence="1 2">
    <name type="scientific">Algoriphagus boseongensis</name>
    <dbReference type="NCBI Taxonomy" id="1442587"/>
    <lineage>
        <taxon>Bacteria</taxon>
        <taxon>Pseudomonadati</taxon>
        <taxon>Bacteroidota</taxon>
        <taxon>Cytophagia</taxon>
        <taxon>Cytophagales</taxon>
        <taxon>Cyclobacteriaceae</taxon>
        <taxon>Algoriphagus</taxon>
    </lineage>
</organism>
<gene>
    <name evidence="1" type="ORF">DFQ04_1411</name>
</gene>
<comment type="caution">
    <text evidence="1">The sequence shown here is derived from an EMBL/GenBank/DDBJ whole genome shotgun (WGS) entry which is preliminary data.</text>
</comment>
<dbReference type="Proteomes" id="UP000294535">
    <property type="component" value="Unassembled WGS sequence"/>
</dbReference>
<name>A0A4R6T8J6_9BACT</name>
<accession>A0A4R6T8J6</accession>
<proteinExistence type="predicted"/>
<keyword evidence="2" id="KW-1185">Reference proteome</keyword>
<dbReference type="RefSeq" id="WP_133554033.1">
    <property type="nucleotide sequence ID" value="NZ_SNYF01000005.1"/>
</dbReference>
<sequence>MPRITNLFQKLRHWFNVLRQNRFREKLTKKILTFTSSPKGKKYEAEGAFISSHGLTVFTYPFQVNYDKSKVELGFSRILIWKKCKV</sequence>
<evidence type="ECO:0000313" key="1">
    <source>
        <dbReference type="EMBL" id="TDQ19588.1"/>
    </source>
</evidence>
<dbReference type="EMBL" id="SNYF01000005">
    <property type="protein sequence ID" value="TDQ19588.1"/>
    <property type="molecule type" value="Genomic_DNA"/>
</dbReference>